<feature type="compositionally biased region" description="Low complexity" evidence="3">
    <location>
        <begin position="490"/>
        <end position="511"/>
    </location>
</feature>
<keyword evidence="2 4" id="KW-0812">Transmembrane</keyword>
<comment type="caution">
    <text evidence="6">The sequence shown here is derived from an EMBL/GenBank/DDBJ whole genome shotgun (WGS) entry which is preliminary data.</text>
</comment>
<feature type="transmembrane region" description="Helical" evidence="4">
    <location>
        <begin position="170"/>
        <end position="191"/>
    </location>
</feature>
<evidence type="ECO:0000256" key="4">
    <source>
        <dbReference type="SAM" id="Phobius"/>
    </source>
</evidence>
<sequence>MSIPLIRSSCYSGWKIPSMRIINIFLLIFILDHSHPNVIFVHAAGDHDPIPASSPEFWGQIVAIFALVICSGIVAGLTLGLMSQDATNLAILSAAGTAKQQKHAARIMPIRKNGHLLLTALLLTNTVLNETLPILCDGLFGKGYVAVIISTALIVLFSEIIPQAICSRHGLAIGAFFAIPVRVLIGFWYILAWPMAKLLDTILGKHSGILYGIAELRELINLHSEEPLSSNTLGGDSDDHHHSGPLKKSTVEILRNTLDLSLYSAGDLVNQTRQPFMLHIDTQLDKEMMNTILKSECTTIPVYKYRNLNDTDHDAIHGESHRIILGVLKIKSLSRLDPADRTPLSKIALEPVLQLPATTPATMLLQMLENDNNRMAEVYMSRGPPTVSSTITGVEEAAIVPKSFNYSIHKEEQESERNNNINMDDQVSPHQQIHRNEDDTRSKRSPMSGCITRIFRHHKRPDDDPSYNNSNVRGTKDVQHRTIDEKQQVSALSDTSSTQSSSSSSYSESHSPYVQDTFVLGMITFEEVLVRLIRAEVINIQPHHHKQEDPTQLTNVLIHTKENNYDDDRGNKHYVINGEDARMIQQHQFNHCRHETTHTFDHSITSIKEPQQQSWINQRPCQSTTDIHKKVKKVKEDRTENCSNSSSSSTTESTVISKPNSISEL</sequence>
<feature type="transmembrane region" description="Helical" evidence="4">
    <location>
        <begin position="141"/>
        <end position="158"/>
    </location>
</feature>
<evidence type="ECO:0000256" key="2">
    <source>
        <dbReference type="PROSITE-ProRule" id="PRU01193"/>
    </source>
</evidence>
<keyword evidence="2 4" id="KW-0472">Membrane</keyword>
<evidence type="ECO:0000313" key="7">
    <source>
        <dbReference type="Proteomes" id="UP001209540"/>
    </source>
</evidence>
<dbReference type="Proteomes" id="UP001209540">
    <property type="component" value="Unassembled WGS sequence"/>
</dbReference>
<keyword evidence="2 4" id="KW-1133">Transmembrane helix</keyword>
<feature type="compositionally biased region" description="Polar residues" evidence="3">
    <location>
        <begin position="655"/>
        <end position="665"/>
    </location>
</feature>
<feature type="transmembrane region" description="Helical" evidence="4">
    <location>
        <begin position="57"/>
        <end position="82"/>
    </location>
</feature>
<proteinExistence type="predicted"/>
<feature type="region of interest" description="Disordered" evidence="3">
    <location>
        <begin position="611"/>
        <end position="665"/>
    </location>
</feature>
<evidence type="ECO:0000259" key="5">
    <source>
        <dbReference type="PROSITE" id="PS51846"/>
    </source>
</evidence>
<gene>
    <name evidence="6" type="ORF">BDA99DRAFT_260502</name>
</gene>
<protein>
    <recommendedName>
        <fullName evidence="5">CNNM transmembrane domain-containing protein</fullName>
    </recommendedName>
</protein>
<feature type="compositionally biased region" description="Basic and acidic residues" evidence="3">
    <location>
        <begin position="474"/>
        <end position="487"/>
    </location>
</feature>
<dbReference type="PANTHER" id="PTHR12064:SF97">
    <property type="entry name" value="METAL TRANSPORTER CNNM-5"/>
    <property type="match status" value="1"/>
</dbReference>
<dbReference type="AlphaFoldDB" id="A0AAD5JNB5"/>
<dbReference type="InterPro" id="IPR002550">
    <property type="entry name" value="CNNM"/>
</dbReference>
<dbReference type="InterPro" id="IPR045095">
    <property type="entry name" value="ACDP"/>
</dbReference>
<dbReference type="GO" id="GO:0010960">
    <property type="term" value="P:magnesium ion homeostasis"/>
    <property type="evidence" value="ECO:0007669"/>
    <property type="project" value="InterPro"/>
</dbReference>
<evidence type="ECO:0000256" key="3">
    <source>
        <dbReference type="SAM" id="MobiDB-lite"/>
    </source>
</evidence>
<feature type="region of interest" description="Disordered" evidence="3">
    <location>
        <begin position="410"/>
        <end position="511"/>
    </location>
</feature>
<reference evidence="6" key="1">
    <citation type="journal article" date="2022" name="IScience">
        <title>Evolution of zygomycete secretomes and the origins of terrestrial fungal ecologies.</title>
        <authorList>
            <person name="Chang Y."/>
            <person name="Wang Y."/>
            <person name="Mondo S."/>
            <person name="Ahrendt S."/>
            <person name="Andreopoulos W."/>
            <person name="Barry K."/>
            <person name="Beard J."/>
            <person name="Benny G.L."/>
            <person name="Blankenship S."/>
            <person name="Bonito G."/>
            <person name="Cuomo C."/>
            <person name="Desiro A."/>
            <person name="Gervers K.A."/>
            <person name="Hundley H."/>
            <person name="Kuo A."/>
            <person name="LaButti K."/>
            <person name="Lang B.F."/>
            <person name="Lipzen A."/>
            <person name="O'Donnell K."/>
            <person name="Pangilinan J."/>
            <person name="Reynolds N."/>
            <person name="Sandor L."/>
            <person name="Smith M.E."/>
            <person name="Tsang A."/>
            <person name="Grigoriev I.V."/>
            <person name="Stajich J.E."/>
            <person name="Spatafora J.W."/>
        </authorList>
    </citation>
    <scope>NUCLEOTIDE SEQUENCE</scope>
    <source>
        <strain evidence="6">RSA 2281</strain>
    </source>
</reference>
<feature type="compositionally biased region" description="Low complexity" evidence="3">
    <location>
        <begin position="641"/>
        <end position="654"/>
    </location>
</feature>
<keyword evidence="7" id="KW-1185">Reference proteome</keyword>
<dbReference type="InterPro" id="IPR046342">
    <property type="entry name" value="CBS_dom_sf"/>
</dbReference>
<accession>A0AAD5JNB5</accession>
<reference evidence="6" key="2">
    <citation type="submission" date="2023-02" db="EMBL/GenBank/DDBJ databases">
        <authorList>
            <consortium name="DOE Joint Genome Institute"/>
            <person name="Mondo S.J."/>
            <person name="Chang Y."/>
            <person name="Wang Y."/>
            <person name="Ahrendt S."/>
            <person name="Andreopoulos W."/>
            <person name="Barry K."/>
            <person name="Beard J."/>
            <person name="Benny G.L."/>
            <person name="Blankenship S."/>
            <person name="Bonito G."/>
            <person name="Cuomo C."/>
            <person name="Desiro A."/>
            <person name="Gervers K.A."/>
            <person name="Hundley H."/>
            <person name="Kuo A."/>
            <person name="LaButti K."/>
            <person name="Lang B.F."/>
            <person name="Lipzen A."/>
            <person name="O'Donnell K."/>
            <person name="Pangilinan J."/>
            <person name="Reynolds N."/>
            <person name="Sandor L."/>
            <person name="Smith M.W."/>
            <person name="Tsang A."/>
            <person name="Grigoriev I.V."/>
            <person name="Stajich J.E."/>
            <person name="Spatafora J.W."/>
        </authorList>
    </citation>
    <scope>NUCLEOTIDE SEQUENCE</scope>
    <source>
        <strain evidence="6">RSA 2281</strain>
    </source>
</reference>
<feature type="compositionally biased region" description="Polar residues" evidence="3">
    <location>
        <begin position="418"/>
        <end position="431"/>
    </location>
</feature>
<dbReference type="GO" id="GO:0005737">
    <property type="term" value="C:cytoplasm"/>
    <property type="evidence" value="ECO:0007669"/>
    <property type="project" value="TreeGrafter"/>
</dbReference>
<feature type="transmembrane region" description="Helical" evidence="4">
    <location>
        <begin position="21"/>
        <end position="45"/>
    </location>
</feature>
<name>A0AAD5JNB5_9FUNG</name>
<dbReference type="EMBL" id="JAIXMP010000044">
    <property type="protein sequence ID" value="KAI9246934.1"/>
    <property type="molecule type" value="Genomic_DNA"/>
</dbReference>
<evidence type="ECO:0000256" key="1">
    <source>
        <dbReference type="ARBA" id="ARBA00022737"/>
    </source>
</evidence>
<organism evidence="6 7">
    <name type="scientific">Phascolomyces articulosus</name>
    <dbReference type="NCBI Taxonomy" id="60185"/>
    <lineage>
        <taxon>Eukaryota</taxon>
        <taxon>Fungi</taxon>
        <taxon>Fungi incertae sedis</taxon>
        <taxon>Mucoromycota</taxon>
        <taxon>Mucoromycotina</taxon>
        <taxon>Mucoromycetes</taxon>
        <taxon>Mucorales</taxon>
        <taxon>Lichtheimiaceae</taxon>
        <taxon>Phascolomyces</taxon>
    </lineage>
</organism>
<dbReference type="Pfam" id="PF01595">
    <property type="entry name" value="CNNM"/>
    <property type="match status" value="1"/>
</dbReference>
<feature type="compositionally biased region" description="Polar residues" evidence="3">
    <location>
        <begin position="611"/>
        <end position="625"/>
    </location>
</feature>
<dbReference type="GO" id="GO:0016020">
    <property type="term" value="C:membrane"/>
    <property type="evidence" value="ECO:0007669"/>
    <property type="project" value="UniProtKB-UniRule"/>
</dbReference>
<feature type="transmembrane region" description="Helical" evidence="4">
    <location>
        <begin position="116"/>
        <end position="135"/>
    </location>
</feature>
<dbReference type="PANTHER" id="PTHR12064">
    <property type="entry name" value="METAL TRANSPORTER CNNM"/>
    <property type="match status" value="1"/>
</dbReference>
<keyword evidence="1" id="KW-0677">Repeat</keyword>
<dbReference type="GO" id="GO:0030026">
    <property type="term" value="P:intracellular manganese ion homeostasis"/>
    <property type="evidence" value="ECO:0007669"/>
    <property type="project" value="TreeGrafter"/>
</dbReference>
<dbReference type="PROSITE" id="PS51846">
    <property type="entry name" value="CNNM"/>
    <property type="match status" value="1"/>
</dbReference>
<feature type="domain" description="CNNM transmembrane" evidence="5">
    <location>
        <begin position="53"/>
        <end position="238"/>
    </location>
</feature>
<evidence type="ECO:0000313" key="6">
    <source>
        <dbReference type="EMBL" id="KAI9246934.1"/>
    </source>
</evidence>
<dbReference type="Gene3D" id="3.10.580.10">
    <property type="entry name" value="CBS-domain"/>
    <property type="match status" value="1"/>
</dbReference>